<evidence type="ECO:0000313" key="1">
    <source>
        <dbReference type="EMBL" id="PVY38584.1"/>
    </source>
</evidence>
<accession>A0A2U1AQ97</accession>
<sequence length="181" mass="21190">MYARFIDEFTVIPAPEEYWGIRNFNKNPEIMKQYGFLPMESAPQKKHMRPHYELADGIIRKTYVEYAGDALIDYRKKMIERLQTVFKQYEQKYLNSSDITMASTLAVMRKPKGTAVTVWLSNFWQRYFLEKTKIETAECAADFSAVEFRADMLGEPPHTMRELSEESAELYAEIIKESNGV</sequence>
<protein>
    <submittedName>
        <fullName evidence="1">Uncharacterized protein</fullName>
    </submittedName>
</protein>
<dbReference type="Proteomes" id="UP000245959">
    <property type="component" value="Unassembled WGS sequence"/>
</dbReference>
<proteinExistence type="predicted"/>
<organism evidence="1 2">
    <name type="scientific">Victivallis vadensis</name>
    <dbReference type="NCBI Taxonomy" id="172901"/>
    <lineage>
        <taxon>Bacteria</taxon>
        <taxon>Pseudomonadati</taxon>
        <taxon>Lentisphaerota</taxon>
        <taxon>Lentisphaeria</taxon>
        <taxon>Victivallales</taxon>
        <taxon>Victivallaceae</taxon>
        <taxon>Victivallis</taxon>
    </lineage>
</organism>
<keyword evidence="2" id="KW-1185">Reference proteome</keyword>
<dbReference type="EMBL" id="QEKH01000025">
    <property type="protein sequence ID" value="PVY38584.1"/>
    <property type="molecule type" value="Genomic_DNA"/>
</dbReference>
<dbReference type="RefSeq" id="WP_116884958.1">
    <property type="nucleotide sequence ID" value="NZ_CABMMC010000001.1"/>
</dbReference>
<name>A0A2U1AQ97_9BACT</name>
<gene>
    <name evidence="1" type="ORF">C8D82_1259</name>
</gene>
<dbReference type="AlphaFoldDB" id="A0A2U1AQ97"/>
<reference evidence="1 2" key="1">
    <citation type="submission" date="2018-04" db="EMBL/GenBank/DDBJ databases">
        <title>Genomic Encyclopedia of Type Strains, Phase IV (KMG-IV): sequencing the most valuable type-strain genomes for metagenomic binning, comparative biology and taxonomic classification.</title>
        <authorList>
            <person name="Goeker M."/>
        </authorList>
    </citation>
    <scope>NUCLEOTIDE SEQUENCE [LARGE SCALE GENOMIC DNA]</scope>
    <source>
        <strain evidence="1 2">DSM 14823</strain>
    </source>
</reference>
<dbReference type="GeneID" id="78296246"/>
<evidence type="ECO:0000313" key="2">
    <source>
        <dbReference type="Proteomes" id="UP000245959"/>
    </source>
</evidence>
<comment type="caution">
    <text evidence="1">The sequence shown here is derived from an EMBL/GenBank/DDBJ whole genome shotgun (WGS) entry which is preliminary data.</text>
</comment>